<dbReference type="RefSeq" id="WP_343981606.1">
    <property type="nucleotide sequence ID" value="NZ_BAAAHK010000021.1"/>
</dbReference>
<dbReference type="EMBL" id="BAAAHK010000021">
    <property type="protein sequence ID" value="GAA0959747.1"/>
    <property type="molecule type" value="Genomic_DNA"/>
</dbReference>
<evidence type="ECO:0000313" key="2">
    <source>
        <dbReference type="Proteomes" id="UP001500542"/>
    </source>
</evidence>
<proteinExistence type="predicted"/>
<keyword evidence="2" id="KW-1185">Reference proteome</keyword>
<organism evidence="1 2">
    <name type="scientific">Kribbella koreensis</name>
    <dbReference type="NCBI Taxonomy" id="57909"/>
    <lineage>
        <taxon>Bacteria</taxon>
        <taxon>Bacillati</taxon>
        <taxon>Actinomycetota</taxon>
        <taxon>Actinomycetes</taxon>
        <taxon>Propionibacteriales</taxon>
        <taxon>Kribbellaceae</taxon>
        <taxon>Kribbella</taxon>
    </lineage>
</organism>
<sequence length="179" mass="20234">MLNRYHRRKLHENAVRYAANGWPVAPLAVPRNGACPCGNGKTCPEPHLVGDEVVRDGSRAAAVWSENQPAWEIALVAEWVDVMELPAEYGAVLNHRVKSGCPTAMAPATRRWMFFVVRGSVPREQVERVGGVLRSGVRDWVAAPGTWTEETGRIRWLVHPYLTEWRPYQRRDPIDLAFL</sequence>
<reference evidence="2" key="1">
    <citation type="journal article" date="2019" name="Int. J. Syst. Evol. Microbiol.">
        <title>The Global Catalogue of Microorganisms (GCM) 10K type strain sequencing project: providing services to taxonomists for standard genome sequencing and annotation.</title>
        <authorList>
            <consortium name="The Broad Institute Genomics Platform"/>
            <consortium name="The Broad Institute Genome Sequencing Center for Infectious Disease"/>
            <person name="Wu L."/>
            <person name="Ma J."/>
        </authorList>
    </citation>
    <scope>NUCLEOTIDE SEQUENCE [LARGE SCALE GENOMIC DNA]</scope>
    <source>
        <strain evidence="2">JCM 10977</strain>
    </source>
</reference>
<name>A0ABP4C5M1_9ACTN</name>
<dbReference type="Proteomes" id="UP001500542">
    <property type="component" value="Unassembled WGS sequence"/>
</dbReference>
<evidence type="ECO:0008006" key="3">
    <source>
        <dbReference type="Google" id="ProtNLM"/>
    </source>
</evidence>
<gene>
    <name evidence="1" type="ORF">GCM10009554_73840</name>
</gene>
<evidence type="ECO:0000313" key="1">
    <source>
        <dbReference type="EMBL" id="GAA0959747.1"/>
    </source>
</evidence>
<comment type="caution">
    <text evidence="1">The sequence shown here is derived from an EMBL/GenBank/DDBJ whole genome shotgun (WGS) entry which is preliminary data.</text>
</comment>
<protein>
    <recommendedName>
        <fullName evidence="3">Bifunctional DNA primase/polymerase-like protein</fullName>
    </recommendedName>
</protein>
<accession>A0ABP4C5M1</accession>